<dbReference type="STRING" id="5288.A0A5C5FVX9"/>
<dbReference type="Proteomes" id="UP000311382">
    <property type="component" value="Unassembled WGS sequence"/>
</dbReference>
<keyword evidence="1" id="KW-0408">Iron</keyword>
<gene>
    <name evidence="3" type="ORF">DMC30DRAFT_256730</name>
</gene>
<comment type="similarity">
    <text evidence="1">Belongs to the iron/ascorbate-dependent oxidoreductase family.</text>
</comment>
<comment type="caution">
    <text evidence="3">The sequence shown here is derived from an EMBL/GenBank/DDBJ whole genome shotgun (WGS) entry which is preliminary data.</text>
</comment>
<name>A0A5C5FVX9_9BASI</name>
<keyword evidence="1" id="KW-0560">Oxidoreductase</keyword>
<dbReference type="InterPro" id="IPR005123">
    <property type="entry name" value="Oxoglu/Fe-dep_dioxygenase_dom"/>
</dbReference>
<dbReference type="PRINTS" id="PR00682">
    <property type="entry name" value="IPNSYNTHASE"/>
</dbReference>
<protein>
    <submittedName>
        <fullName evidence="3">Oxidoreductase</fullName>
    </submittedName>
</protein>
<dbReference type="InterPro" id="IPR050231">
    <property type="entry name" value="Iron_ascorbate_oxido_reductase"/>
</dbReference>
<reference evidence="3 4" key="1">
    <citation type="submission" date="2019-03" db="EMBL/GenBank/DDBJ databases">
        <title>Rhodosporidium diobovatum UCD-FST 08-225 genome sequencing, assembly, and annotation.</title>
        <authorList>
            <person name="Fakankun I.U."/>
            <person name="Fristensky B."/>
            <person name="Levin D.B."/>
        </authorList>
    </citation>
    <scope>NUCLEOTIDE SEQUENCE [LARGE SCALE GENOMIC DNA]</scope>
    <source>
        <strain evidence="3 4">UCD-FST 08-225</strain>
    </source>
</reference>
<dbReference type="GO" id="GO:0046872">
    <property type="term" value="F:metal ion binding"/>
    <property type="evidence" value="ECO:0007669"/>
    <property type="project" value="UniProtKB-KW"/>
</dbReference>
<dbReference type="InterPro" id="IPR044861">
    <property type="entry name" value="IPNS-like_FE2OG_OXY"/>
</dbReference>
<keyword evidence="4" id="KW-1185">Reference proteome</keyword>
<dbReference type="EMBL" id="SOZI01000069">
    <property type="protein sequence ID" value="TNY20362.1"/>
    <property type="molecule type" value="Genomic_DNA"/>
</dbReference>
<dbReference type="PANTHER" id="PTHR47990">
    <property type="entry name" value="2-OXOGLUTARATE (2OG) AND FE(II)-DEPENDENT OXYGENASE SUPERFAMILY PROTEIN-RELATED"/>
    <property type="match status" value="1"/>
</dbReference>
<dbReference type="Pfam" id="PF03171">
    <property type="entry name" value="2OG-FeII_Oxy"/>
    <property type="match status" value="1"/>
</dbReference>
<feature type="domain" description="Fe2OG dioxygenase" evidence="2">
    <location>
        <begin position="201"/>
        <end position="312"/>
    </location>
</feature>
<organism evidence="3 4">
    <name type="scientific">Rhodotorula diobovata</name>
    <dbReference type="NCBI Taxonomy" id="5288"/>
    <lineage>
        <taxon>Eukaryota</taxon>
        <taxon>Fungi</taxon>
        <taxon>Dikarya</taxon>
        <taxon>Basidiomycota</taxon>
        <taxon>Pucciniomycotina</taxon>
        <taxon>Microbotryomycetes</taxon>
        <taxon>Sporidiobolales</taxon>
        <taxon>Sporidiobolaceae</taxon>
        <taxon>Rhodotorula</taxon>
    </lineage>
</organism>
<dbReference type="GO" id="GO:0016491">
    <property type="term" value="F:oxidoreductase activity"/>
    <property type="evidence" value="ECO:0007669"/>
    <property type="project" value="UniProtKB-KW"/>
</dbReference>
<dbReference type="Gene3D" id="2.60.120.330">
    <property type="entry name" value="B-lactam Antibiotic, Isopenicillin N Synthase, Chain"/>
    <property type="match status" value="1"/>
</dbReference>
<dbReference type="AlphaFoldDB" id="A0A5C5FVX9"/>
<sequence length="352" mass="38876">MADSPESLNTLDISRFLANQSTPSEDRQLAASFVQLAKDVGFFYVSGSESLVPQELVDEVFAYNERFFNLPLEKKDALAYTSCKANRGYLSFGREQASLSKDPDQIGAEREAAKDQKETFEIGNDVDPEYPEHWPNEEDIPGFTAVRLPCARGRSLRTLTTCPQTMNRFHILLDQLHLRLMSLLAISLDLSPDFFVPQINGRNHCLRLLHYPPVPRSGSNNRIGAHTDFGTTTILFQDDTGGLEIEGPSGSFIPVVPKPNTFILNFGDILARWSNDALKSTVHRAVLPDLKPGEDPSAPTKTRRSVAYFCNPNPDALISCIPGLEGPSGKAKYPPVVAGEYYAQMLEAEIGA</sequence>
<evidence type="ECO:0000313" key="4">
    <source>
        <dbReference type="Proteomes" id="UP000311382"/>
    </source>
</evidence>
<dbReference type="InterPro" id="IPR027443">
    <property type="entry name" value="IPNS-like_sf"/>
</dbReference>
<dbReference type="OrthoDB" id="288590at2759"/>
<evidence type="ECO:0000259" key="2">
    <source>
        <dbReference type="PROSITE" id="PS51471"/>
    </source>
</evidence>
<dbReference type="SUPFAM" id="SSF51197">
    <property type="entry name" value="Clavaminate synthase-like"/>
    <property type="match status" value="1"/>
</dbReference>
<dbReference type="PROSITE" id="PS51471">
    <property type="entry name" value="FE2OG_OXY"/>
    <property type="match status" value="1"/>
</dbReference>
<keyword evidence="1" id="KW-0479">Metal-binding</keyword>
<proteinExistence type="inferred from homology"/>
<dbReference type="Pfam" id="PF14226">
    <property type="entry name" value="DIOX_N"/>
    <property type="match status" value="1"/>
</dbReference>
<dbReference type="InterPro" id="IPR026992">
    <property type="entry name" value="DIOX_N"/>
</dbReference>
<evidence type="ECO:0000313" key="3">
    <source>
        <dbReference type="EMBL" id="TNY20362.1"/>
    </source>
</evidence>
<evidence type="ECO:0000256" key="1">
    <source>
        <dbReference type="RuleBase" id="RU003682"/>
    </source>
</evidence>
<accession>A0A5C5FVX9</accession>